<evidence type="ECO:0000313" key="4">
    <source>
        <dbReference type="EMBL" id="PZN80104.1"/>
    </source>
</evidence>
<evidence type="ECO:0000259" key="3">
    <source>
        <dbReference type="Pfam" id="PF01370"/>
    </source>
</evidence>
<proteinExistence type="inferred from homology"/>
<dbReference type="SUPFAM" id="SSF51735">
    <property type="entry name" value="NAD(P)-binding Rossmann-fold domains"/>
    <property type="match status" value="1"/>
</dbReference>
<dbReference type="EMBL" id="QJPH01000288">
    <property type="protein sequence ID" value="PZN80104.1"/>
    <property type="molecule type" value="Genomic_DNA"/>
</dbReference>
<gene>
    <name evidence="4" type="ORF">DM484_10535</name>
</gene>
<comment type="pathway">
    <text evidence="1">Bacterial outer membrane biogenesis; LPS O-antigen biosynthesis.</text>
</comment>
<feature type="domain" description="NAD-dependent epimerase/dehydratase" evidence="3">
    <location>
        <begin position="10"/>
        <end position="231"/>
    </location>
</feature>
<evidence type="ECO:0000256" key="1">
    <source>
        <dbReference type="ARBA" id="ARBA00005125"/>
    </source>
</evidence>
<comment type="caution">
    <text evidence="4">The sequence shown here is derived from an EMBL/GenBank/DDBJ whole genome shotgun (WGS) entry which is preliminary data.</text>
</comment>
<evidence type="ECO:0000313" key="5">
    <source>
        <dbReference type="Proteomes" id="UP000249396"/>
    </source>
</evidence>
<comment type="similarity">
    <text evidence="2">Belongs to the NAD(P)-dependent epimerase/dehydratase family.</text>
</comment>
<dbReference type="Proteomes" id="UP000249396">
    <property type="component" value="Unassembled WGS sequence"/>
</dbReference>
<dbReference type="InterPro" id="IPR036291">
    <property type="entry name" value="NAD(P)-bd_dom_sf"/>
</dbReference>
<dbReference type="InterPro" id="IPR001509">
    <property type="entry name" value="Epimerase_deHydtase"/>
</dbReference>
<sequence>MNELLVNTTLITGATGFIGGHLAKRLVTERWKVKLLVRDGTKLSDDLQDAAKVIIGDLSDEVALEQAVSDVSVIFHCAANVKTWDKTSAYYTANVLGVQNLLNAIAKYNPSLTRLVHISTTDVYGFPEKPCDEKSPTLETGFGYSDSKLRGENLVREYCACQNIHYTIIRPTNVIGYKSQFIQRIGSELQSGLMLTIDKGQANAGFVYIDNLIDYLLWAAQAKHAAFQCYNVRDNYDVNWAEFIESLRGSLNGRGLVLDLPFGIANGLAISVEKFYQLFLPNHEPILHRLLVHIFGRTCGHSAEKIRSDSGIVGKVGFDEAMRKSLSHTQCV</sequence>
<dbReference type="AlphaFoldDB" id="A0A2W4T5R2"/>
<dbReference type="Gene3D" id="3.40.50.720">
    <property type="entry name" value="NAD(P)-binding Rossmann-like Domain"/>
    <property type="match status" value="1"/>
</dbReference>
<name>A0A2W4T5R2_9GAMM</name>
<accession>A0A2W4T5R2</accession>
<reference evidence="4 5" key="1">
    <citation type="journal article" date="2018" name="Aquat. Microb. Ecol.">
        <title>Gammaproteobacterial methanotrophs dominate.</title>
        <authorList>
            <person name="Rissanen A.J."/>
            <person name="Saarenheimo J."/>
            <person name="Tiirola M."/>
            <person name="Peura S."/>
            <person name="Aalto S.L."/>
            <person name="Karvinen A."/>
            <person name="Nykanen H."/>
        </authorList>
    </citation>
    <scope>NUCLEOTIDE SEQUENCE [LARGE SCALE GENOMIC DNA]</scope>
    <source>
        <strain evidence="4">AMbin10</strain>
    </source>
</reference>
<organism evidence="4 5">
    <name type="scientific">Candidatus Methylumidiphilus alinenensis</name>
    <dbReference type="NCBI Taxonomy" id="2202197"/>
    <lineage>
        <taxon>Bacteria</taxon>
        <taxon>Pseudomonadati</taxon>
        <taxon>Pseudomonadota</taxon>
        <taxon>Gammaproteobacteria</taxon>
        <taxon>Methylococcales</taxon>
        <taxon>Candidatus Methylumidiphilus</taxon>
    </lineage>
</organism>
<protein>
    <recommendedName>
        <fullName evidence="3">NAD-dependent epimerase/dehydratase domain-containing protein</fullName>
    </recommendedName>
</protein>
<dbReference type="Pfam" id="PF01370">
    <property type="entry name" value="Epimerase"/>
    <property type="match status" value="1"/>
</dbReference>
<dbReference type="PANTHER" id="PTHR43000">
    <property type="entry name" value="DTDP-D-GLUCOSE 4,6-DEHYDRATASE-RELATED"/>
    <property type="match status" value="1"/>
</dbReference>
<evidence type="ECO:0000256" key="2">
    <source>
        <dbReference type="ARBA" id="ARBA00007637"/>
    </source>
</evidence>